<feature type="domain" description="Tape measure protein N-terminal" evidence="2">
    <location>
        <begin position="75"/>
        <end position="264"/>
    </location>
</feature>
<gene>
    <name evidence="3" type="ORF">C7441_1258</name>
</gene>
<keyword evidence="1" id="KW-1133">Transmembrane helix</keyword>
<protein>
    <submittedName>
        <fullName evidence="3">Tape measure domain-containing protein</fullName>
    </submittedName>
</protein>
<dbReference type="EMBL" id="QGGG01000025">
    <property type="protein sequence ID" value="PWJ73825.1"/>
    <property type="molecule type" value="Genomic_DNA"/>
</dbReference>
<dbReference type="NCBIfam" id="TIGR02675">
    <property type="entry name" value="tape_meas_nterm"/>
    <property type="match status" value="1"/>
</dbReference>
<evidence type="ECO:0000313" key="4">
    <source>
        <dbReference type="Proteomes" id="UP000245396"/>
    </source>
</evidence>
<proteinExistence type="predicted"/>
<comment type="caution">
    <text evidence="3">The sequence shown here is derived from an EMBL/GenBank/DDBJ whole genome shotgun (WGS) entry which is preliminary data.</text>
</comment>
<dbReference type="Proteomes" id="UP000245396">
    <property type="component" value="Unassembled WGS sequence"/>
</dbReference>
<dbReference type="Pfam" id="PF20155">
    <property type="entry name" value="TMP_3"/>
    <property type="match status" value="1"/>
</dbReference>
<dbReference type="RefSeq" id="WP_109614791.1">
    <property type="nucleotide sequence ID" value="NZ_QGGG01000025.1"/>
</dbReference>
<dbReference type="OrthoDB" id="38641at2"/>
<keyword evidence="1" id="KW-0472">Membrane</keyword>
<dbReference type="InterPro" id="IPR013491">
    <property type="entry name" value="Tape_meas_N"/>
</dbReference>
<evidence type="ECO:0000256" key="1">
    <source>
        <dbReference type="SAM" id="Phobius"/>
    </source>
</evidence>
<accession>A0A316BM24</accession>
<keyword evidence="4" id="KW-1185">Reference proteome</keyword>
<feature type="transmembrane region" description="Helical" evidence="1">
    <location>
        <begin position="337"/>
        <end position="366"/>
    </location>
</feature>
<sequence>MATDLEQLVLSISADNRQMLRVLKKLEGDTSATTRKVEKQFDQMAKKIDARLSGIGTGSFKNLIGGITAALGAGELVKLTDTWTDLNSRVKLAAGSMEKGQEVMGRLSEVARRTYSSLEQTAEGYLLNATAMRELGYSTDQTLDYTESVNNALVISGAKGQRAEAVMNALSKAMAGGALKGDNLNTVIEQGGRLAEALAEGLGVGVNQLRALGQQGKITGRDIVASLSKQMEKLRAEAEAMPATISDGIQLLQNALLEYVGNADHATGVSAKISEALVIMADNFDKTADRVLQFAAVIAGALIGRSISGMIAKLGLSGKALYDFTRAMAAAGAMTRLSMGFSGLAAAAGPVGMIIGGAVVSSLILYSSATADASEGAQRFADRLDEISKRAEGSAEKVEAAGERYNEALKNALGHENTAAQSQFDDAHDAVMRLLDGAIETAPALKLVRDEAGNLSRQPMASQDQLDDLRRVRDSLKENGDGAEAAKQELFALANSNPNFQKLADQLAPLLDRLALVAQGAREAAAEMAVVNGGMVSGRGPNSRGGAGNARRALDARKEESRLWEVEQTRRAKLGKDQLALENEIARVKKQAADDGIRVTEDQIKRIAQANLAGSAARSAEGKKPKQERDNDYERLTKRINESVAAMQAENAVLAGLDPLVNDYGYALEKARIQQELLTAAKRAGIEVTPALEQEISVLADTYAFATVEAAKLAESQDEIRQRAEEALGAAKDVTRDLIDGLIEGKSAGDMLASTLKKIGNALIDDVLNNLFKIQNMGGGGGFLSGLLGLFGGGGGGSGGGIPWAEDIFRANGGPVRAGQPYIVGEKRPELFVPNRSGTIIPQVPQMPRLQAPASQAGPSITFAPVIDARGADVAAVERLAQVMEKQKREFEANVISTIRNARSRRVPGI</sequence>
<evidence type="ECO:0000259" key="2">
    <source>
        <dbReference type="Pfam" id="PF20155"/>
    </source>
</evidence>
<dbReference type="AlphaFoldDB" id="A0A316BM24"/>
<keyword evidence="1" id="KW-0812">Transmembrane</keyword>
<organism evidence="3 4">
    <name type="scientific">Pseudaminobacter salicylatoxidans</name>
    <dbReference type="NCBI Taxonomy" id="93369"/>
    <lineage>
        <taxon>Bacteria</taxon>
        <taxon>Pseudomonadati</taxon>
        <taxon>Pseudomonadota</taxon>
        <taxon>Alphaproteobacteria</taxon>
        <taxon>Hyphomicrobiales</taxon>
        <taxon>Phyllobacteriaceae</taxon>
        <taxon>Pseudaminobacter</taxon>
    </lineage>
</organism>
<feature type="transmembrane region" description="Helical" evidence="1">
    <location>
        <begin position="294"/>
        <end position="316"/>
    </location>
</feature>
<evidence type="ECO:0000313" key="3">
    <source>
        <dbReference type="EMBL" id="PWJ73825.1"/>
    </source>
</evidence>
<name>A0A316BM24_PSESE</name>
<reference evidence="3 4" key="1">
    <citation type="submission" date="2018-05" db="EMBL/GenBank/DDBJ databases">
        <title>Genomic Encyclopedia of Type Strains, Phase IV (KMG-IV): sequencing the most valuable type-strain genomes for metagenomic binning, comparative biology and taxonomic classification.</title>
        <authorList>
            <person name="Goeker M."/>
        </authorList>
    </citation>
    <scope>NUCLEOTIDE SEQUENCE [LARGE SCALE GENOMIC DNA]</scope>
    <source>
        <strain evidence="3 4">DSM 6986</strain>
    </source>
</reference>